<proteinExistence type="predicted"/>
<organism evidence="2 3">
    <name type="scientific">Capnocytophaga endodontalis</name>
    <dbReference type="NCBI Taxonomy" id="2708117"/>
    <lineage>
        <taxon>Bacteria</taxon>
        <taxon>Pseudomonadati</taxon>
        <taxon>Bacteroidota</taxon>
        <taxon>Flavobacteriia</taxon>
        <taxon>Flavobacteriales</taxon>
        <taxon>Flavobacteriaceae</taxon>
        <taxon>Capnocytophaga</taxon>
    </lineage>
</organism>
<protein>
    <submittedName>
        <fullName evidence="2">Uncharacterized protein</fullName>
    </submittedName>
</protein>
<evidence type="ECO:0000313" key="3">
    <source>
        <dbReference type="Proteomes" id="UP000197007"/>
    </source>
</evidence>
<accession>A0A1Z4BR45</accession>
<feature type="chain" id="PRO_5013346184" evidence="1">
    <location>
        <begin position="19"/>
        <end position="244"/>
    </location>
</feature>
<keyword evidence="3" id="KW-1185">Reference proteome</keyword>
<dbReference type="EMBL" id="CP022022">
    <property type="protein sequence ID" value="ASF43766.1"/>
    <property type="molecule type" value="Genomic_DNA"/>
</dbReference>
<dbReference type="KEGG" id="capn:CBG49_12135"/>
<gene>
    <name evidence="2" type="ORF">CBG49_12135</name>
</gene>
<sequence length="244" mass="27977">MKIFFITTFVFITSLAVAQPCSYKDLEQTITSLYTKVKPCNLSIAKMDFTPVLLYKETDFLGAIGTHKKRLVVQFTSIKKDNTQPSLYQVEGWTRVAKNTRKFRGTIIINTLKTLVNSEETNFKEEGIAEGNFLFDEYENLPATGIFKGKVLLCWAISNKGNLEYNDFYEGADPYFNNAFIGTWTSKQTQKTQQVSWAYYRVPCSGDLDIGAGEFIPNKKYLKYGWDEFINEMKAQYPGYAPYN</sequence>
<feature type="signal peptide" evidence="1">
    <location>
        <begin position="1"/>
        <end position="18"/>
    </location>
</feature>
<dbReference type="AlphaFoldDB" id="A0A1Z4BR45"/>
<dbReference type="Proteomes" id="UP000197007">
    <property type="component" value="Chromosome"/>
</dbReference>
<evidence type="ECO:0000256" key="1">
    <source>
        <dbReference type="SAM" id="SignalP"/>
    </source>
</evidence>
<reference evidence="3" key="1">
    <citation type="submission" date="2017-06" db="EMBL/GenBank/DDBJ databases">
        <title>Complete genome sequence of Capnocytophaga sp. KCOM 1579 (=ChDC OS43) isolated from a human refractory periapical abscess lesion.</title>
        <authorList>
            <person name="Kook J.-K."/>
            <person name="Park S.-N."/>
            <person name="Lim Y.K."/>
            <person name="Roh H."/>
        </authorList>
    </citation>
    <scope>NUCLEOTIDE SEQUENCE [LARGE SCALE GENOMIC DNA]</scope>
    <source>
        <strain evidence="3">ChDC OS43</strain>
    </source>
</reference>
<name>A0A1Z4BR45_9FLAO</name>
<keyword evidence="1" id="KW-0732">Signal</keyword>
<dbReference type="RefSeq" id="WP_088594668.1">
    <property type="nucleotide sequence ID" value="NZ_CP022022.1"/>
</dbReference>
<evidence type="ECO:0000313" key="2">
    <source>
        <dbReference type="EMBL" id="ASF43766.1"/>
    </source>
</evidence>